<comment type="similarity">
    <text evidence="1">Belongs to the CoA-transferase III family.</text>
</comment>
<evidence type="ECO:0000313" key="5">
    <source>
        <dbReference type="Proteomes" id="UP000294513"/>
    </source>
</evidence>
<name>A0A4R5C8M9_9ACTN</name>
<dbReference type="InterPro" id="IPR044855">
    <property type="entry name" value="CoA-Trfase_III_dom3_sf"/>
</dbReference>
<dbReference type="RefSeq" id="WP_131889695.1">
    <property type="nucleotide sequence ID" value="NZ_SMKU01000014.1"/>
</dbReference>
<dbReference type="InterPro" id="IPR050509">
    <property type="entry name" value="CoA-transferase_III"/>
</dbReference>
<evidence type="ECO:0000256" key="3">
    <source>
        <dbReference type="SAM" id="MobiDB-lite"/>
    </source>
</evidence>
<dbReference type="GO" id="GO:0016740">
    <property type="term" value="F:transferase activity"/>
    <property type="evidence" value="ECO:0007669"/>
    <property type="project" value="UniProtKB-KW"/>
</dbReference>
<evidence type="ECO:0000256" key="1">
    <source>
        <dbReference type="ARBA" id="ARBA00008383"/>
    </source>
</evidence>
<dbReference type="Proteomes" id="UP000294513">
    <property type="component" value="Unassembled WGS sequence"/>
</dbReference>
<dbReference type="PANTHER" id="PTHR48228">
    <property type="entry name" value="SUCCINYL-COA--D-CITRAMALATE COA-TRANSFERASE"/>
    <property type="match status" value="1"/>
</dbReference>
<gene>
    <name evidence="4" type="ORF">E1298_05715</name>
</gene>
<keyword evidence="5" id="KW-1185">Reference proteome</keyword>
<dbReference type="EMBL" id="SMKU01000014">
    <property type="protein sequence ID" value="TDD95139.1"/>
    <property type="molecule type" value="Genomic_DNA"/>
</dbReference>
<protein>
    <submittedName>
        <fullName evidence="4">CoA transferase</fullName>
    </submittedName>
</protein>
<accession>A0A4R5C8M9</accession>
<evidence type="ECO:0000313" key="4">
    <source>
        <dbReference type="EMBL" id="TDD95139.1"/>
    </source>
</evidence>
<organism evidence="4 5">
    <name type="scientific">Actinomadura rubrisoli</name>
    <dbReference type="NCBI Taxonomy" id="2530368"/>
    <lineage>
        <taxon>Bacteria</taxon>
        <taxon>Bacillati</taxon>
        <taxon>Actinomycetota</taxon>
        <taxon>Actinomycetes</taxon>
        <taxon>Streptosporangiales</taxon>
        <taxon>Thermomonosporaceae</taxon>
        <taxon>Actinomadura</taxon>
    </lineage>
</organism>
<dbReference type="AlphaFoldDB" id="A0A4R5C8M9"/>
<dbReference type="PANTHER" id="PTHR48228:SF6">
    <property type="entry name" value="L-CARNITINE COA-TRANSFERASE"/>
    <property type="match status" value="1"/>
</dbReference>
<proteinExistence type="inferred from homology"/>
<dbReference type="InterPro" id="IPR003673">
    <property type="entry name" value="CoA-Trfase_fam_III"/>
</dbReference>
<dbReference type="SUPFAM" id="SSF89796">
    <property type="entry name" value="CoA-transferase family III (CaiB/BaiF)"/>
    <property type="match status" value="2"/>
</dbReference>
<feature type="region of interest" description="Disordered" evidence="3">
    <location>
        <begin position="756"/>
        <end position="788"/>
    </location>
</feature>
<comment type="caution">
    <text evidence="4">The sequence shown here is derived from an EMBL/GenBank/DDBJ whole genome shotgun (WGS) entry which is preliminary data.</text>
</comment>
<evidence type="ECO:0000256" key="2">
    <source>
        <dbReference type="ARBA" id="ARBA00022679"/>
    </source>
</evidence>
<feature type="region of interest" description="Disordered" evidence="3">
    <location>
        <begin position="328"/>
        <end position="356"/>
    </location>
</feature>
<dbReference type="Pfam" id="PF02515">
    <property type="entry name" value="CoA_transf_3"/>
    <property type="match status" value="2"/>
</dbReference>
<sequence length="788" mass="83253">MTRPDEELDGDRRHGPDTALRVVELSSGVAAKVCGRLLAGLGHDVILCEPPGGDALRTQGPLDEHGVGFAFSSLDADKRSVVVDLDTTDGRTALGHLLDRADLLLTDLGPARARAVGLTAPEIRGAWPGLVAVSITAAGLDDPRSDHPGDSLLAECYGGLASMIGEPDRPPLSLGGEQAAHAAAFAGFLGGMLALRRRAHVAQGDVVDVALCDVAAYIDWKSDIETTVAGTAPTRTGATAGQWRIVRAADGWVGIIFQPEQWDLLIELAGESAPASAPDQEQGWPVIERWAARLPKRTVYERAQALGLAVGFSADLGDLHGDRQYGSRSFFRGPRQDGRTVAPVGPPARAEGLPWRSGPPPALGDGGLAAQAWKHAGRQPPSTPTVHTPVPAPREGSSPRNGSVAPLAGVTVLDLGTITAGAATGRLLADYGATVIKVESASHPDPFRQWPVAGQPPSANGRDISPMFESNNAGKLAVVLELKTEAGREMLHRLAARADVVIENFTVGVTKRLGADFETLRAVNPRLVYLSLSSQGQNGPEAGRRSYGSTLDLLSGLASVTGYLGGGPMWSSAEVNYPDQAASLFGAGLVAYCLERGVRDVHLDLSQRELISWTLADRIAEHTATGALPVPTGNRRPSGTPHDVYPCAGDGQWVAVACRRQAERDALAGLVAPEELTGRSEEWWWEHEALVDELIGVWTRVRPRAECARALTEAGVANAPVLSAAERGREPRFRERRVFLGDGDSRRKGFPLTMRGYVPPDPAPAPALGQDQEAVLADPSLTGGKETP</sequence>
<keyword evidence="2 4" id="KW-0808">Transferase</keyword>
<dbReference type="Gene3D" id="3.30.1540.10">
    <property type="entry name" value="formyl-coa transferase, domain 3"/>
    <property type="match status" value="2"/>
</dbReference>
<reference evidence="4 5" key="1">
    <citation type="submission" date="2019-03" db="EMBL/GenBank/DDBJ databases">
        <title>Draft genome sequences of novel Actinobacteria.</title>
        <authorList>
            <person name="Sahin N."/>
            <person name="Ay H."/>
            <person name="Saygin H."/>
        </authorList>
    </citation>
    <scope>NUCLEOTIDE SEQUENCE [LARGE SCALE GENOMIC DNA]</scope>
    <source>
        <strain evidence="4 5">H3C3</strain>
    </source>
</reference>
<dbReference type="Gene3D" id="3.40.50.10540">
    <property type="entry name" value="Crotonobetainyl-coa:carnitine coa-transferase, domain 1"/>
    <property type="match status" value="2"/>
</dbReference>
<dbReference type="InterPro" id="IPR023606">
    <property type="entry name" value="CoA-Trfase_III_dom_1_sf"/>
</dbReference>
<dbReference type="OrthoDB" id="4251672at2"/>
<feature type="region of interest" description="Disordered" evidence="3">
    <location>
        <begin position="373"/>
        <end position="403"/>
    </location>
</feature>